<gene>
    <name evidence="11" type="ORF">BG006_001049</name>
</gene>
<accession>A0A9P5VHA8</accession>
<dbReference type="SMART" id="SM00220">
    <property type="entry name" value="S_TKc"/>
    <property type="match status" value="1"/>
</dbReference>
<keyword evidence="12" id="KW-1185">Reference proteome</keyword>
<keyword evidence="2" id="KW-0723">Serine/threonine-protein kinase</keyword>
<dbReference type="GO" id="GO:0005737">
    <property type="term" value="C:cytoplasm"/>
    <property type="evidence" value="ECO:0007669"/>
    <property type="project" value="TreeGrafter"/>
</dbReference>
<dbReference type="Gene3D" id="1.10.510.10">
    <property type="entry name" value="Transferase(Phosphotransferase) domain 1"/>
    <property type="match status" value="1"/>
</dbReference>
<evidence type="ECO:0000256" key="4">
    <source>
        <dbReference type="ARBA" id="ARBA00022741"/>
    </source>
</evidence>
<feature type="region of interest" description="Disordered" evidence="9">
    <location>
        <begin position="307"/>
        <end position="332"/>
    </location>
</feature>
<keyword evidence="4" id="KW-0547">Nucleotide-binding</keyword>
<evidence type="ECO:0000256" key="5">
    <source>
        <dbReference type="ARBA" id="ARBA00022777"/>
    </source>
</evidence>
<feature type="compositionally biased region" description="Acidic residues" evidence="9">
    <location>
        <begin position="724"/>
        <end position="734"/>
    </location>
</feature>
<evidence type="ECO:0000313" key="11">
    <source>
        <dbReference type="EMBL" id="KAF9323862.1"/>
    </source>
</evidence>
<evidence type="ECO:0000256" key="6">
    <source>
        <dbReference type="ARBA" id="ARBA00022840"/>
    </source>
</evidence>
<evidence type="ECO:0000313" key="12">
    <source>
        <dbReference type="Proteomes" id="UP000696485"/>
    </source>
</evidence>
<comment type="similarity">
    <text evidence="1">Belongs to the protein kinase superfamily. STE Ser/Thr protein kinase family. STE20 subfamily.</text>
</comment>
<dbReference type="InterPro" id="IPR011009">
    <property type="entry name" value="Kinase-like_dom_sf"/>
</dbReference>
<comment type="catalytic activity">
    <reaction evidence="8">
        <text>L-seryl-[protein] + ATP = O-phospho-L-seryl-[protein] + ADP + H(+)</text>
        <dbReference type="Rhea" id="RHEA:17989"/>
        <dbReference type="Rhea" id="RHEA-COMP:9863"/>
        <dbReference type="Rhea" id="RHEA-COMP:11604"/>
        <dbReference type="ChEBI" id="CHEBI:15378"/>
        <dbReference type="ChEBI" id="CHEBI:29999"/>
        <dbReference type="ChEBI" id="CHEBI:30616"/>
        <dbReference type="ChEBI" id="CHEBI:83421"/>
        <dbReference type="ChEBI" id="CHEBI:456216"/>
        <dbReference type="EC" id="2.7.11.1"/>
    </reaction>
</comment>
<evidence type="ECO:0000259" key="10">
    <source>
        <dbReference type="PROSITE" id="PS50011"/>
    </source>
</evidence>
<evidence type="ECO:0000256" key="2">
    <source>
        <dbReference type="ARBA" id="ARBA00022527"/>
    </source>
</evidence>
<sequence>MIAPNPSPRFEVLERLGFGSSGSSIFKATDRQDNNKTVAIKKIPLSVMTDGPGNETTSDDVDYFVSWIADHCCAETKVEDGCTTGPTEASSSPVVPGYPRRRSSISTDSKGLDQIVQCLGCHRDDDELWLSLEYCGGGSVADLIRLSDGPLSEGEIGWIMSQILLGLAYLHGKGHVHGDIKAGNILMTANGHVKLGGSGSIMDHKEGAGERKRRRRSLTMTEFPASWLAPESTPITPTSPSSPCSPVAPLFDHSGSQHTMPEASTATDIWALGVACIELSQGRTPRPETPIFVSFGEQRMTSTLSLSPRALSNSGSSASGRDPWSHFGGGGGGGGQGGMMMMMGLSEELWMFIGRCLTPEPEARPTVHELLQDPFIAMHSDLSQELLSRIRRMMEFVDQCAVISSDGLLQDASLTLSPSKATQLFDQQLEEERVGPWLIPMVRPRVDSVYDESSYFDQAGLPMTPPDQRADPDMARPLSDWKHQRISHPVVKQALMRDRAGYITFRHSRSPSLATIPENQLLEDQIYIRAPENTTGTGGEDEAEEMEEEFEDHVLVELELDSKVACALVHRTTSQERLQTKTEAVIQSGFIQPQYQPGEIQILNVQDDISKDEEEQEEKEEEEEEEEEEEQVRIECSLEESDMSDLSPPPPPPPPPAPVKSSVRPLPSSIPAFIRPRTISTTSTATNSSVSTVKPNKSLERMLMMMRRTDKVVASDLQQHTEYLGDEDEEDEEGHDVFEDAHRKGACEEDEEDDDDDGREEEAEEQEIDDDDRSIIQQPPCPREAPRLLHRHNASSTDRLERSPPRPVPGVQGRRFSLQHDLRGMLRGRRSSRDGSCENLYPEEGAASSSSSLSRRLSLVSDSSFSVSEGGGRGSRKWATLPTSGGSGGGAGGGARVKGVLKWIREWPPRLKRRVSVSGMKDSG</sequence>
<dbReference type="GO" id="GO:0005524">
    <property type="term" value="F:ATP binding"/>
    <property type="evidence" value="ECO:0007669"/>
    <property type="project" value="UniProtKB-KW"/>
</dbReference>
<name>A0A9P5VHA8_9FUNG</name>
<feature type="domain" description="Protein kinase" evidence="10">
    <location>
        <begin position="10"/>
        <end position="376"/>
    </location>
</feature>
<dbReference type="EMBL" id="JAAAUY010001198">
    <property type="protein sequence ID" value="KAF9323862.1"/>
    <property type="molecule type" value="Genomic_DNA"/>
</dbReference>
<dbReference type="GO" id="GO:0004674">
    <property type="term" value="F:protein serine/threonine kinase activity"/>
    <property type="evidence" value="ECO:0007669"/>
    <property type="project" value="UniProtKB-KW"/>
</dbReference>
<feature type="compositionally biased region" description="Low complexity" evidence="9">
    <location>
        <begin position="678"/>
        <end position="692"/>
    </location>
</feature>
<feature type="compositionally biased region" description="Basic and acidic residues" evidence="9">
    <location>
        <begin position="735"/>
        <end position="747"/>
    </location>
</feature>
<protein>
    <recommendedName>
        <fullName evidence="10">Protein kinase domain-containing protein</fullName>
    </recommendedName>
</protein>
<comment type="catalytic activity">
    <reaction evidence="7">
        <text>L-threonyl-[protein] + ATP = O-phospho-L-threonyl-[protein] + ADP + H(+)</text>
        <dbReference type="Rhea" id="RHEA:46608"/>
        <dbReference type="Rhea" id="RHEA-COMP:11060"/>
        <dbReference type="Rhea" id="RHEA-COMP:11605"/>
        <dbReference type="ChEBI" id="CHEBI:15378"/>
        <dbReference type="ChEBI" id="CHEBI:30013"/>
        <dbReference type="ChEBI" id="CHEBI:30616"/>
        <dbReference type="ChEBI" id="CHEBI:61977"/>
        <dbReference type="ChEBI" id="CHEBI:456216"/>
        <dbReference type="EC" id="2.7.11.1"/>
    </reaction>
</comment>
<feature type="region of interest" description="Disordered" evidence="9">
    <location>
        <begin position="609"/>
        <end position="895"/>
    </location>
</feature>
<proteinExistence type="inferred from homology"/>
<reference evidence="11" key="1">
    <citation type="journal article" date="2020" name="Fungal Divers.">
        <title>Resolving the Mortierellaceae phylogeny through synthesis of multi-gene phylogenetics and phylogenomics.</title>
        <authorList>
            <person name="Vandepol N."/>
            <person name="Liber J."/>
            <person name="Desiro A."/>
            <person name="Na H."/>
            <person name="Kennedy M."/>
            <person name="Barry K."/>
            <person name="Grigoriev I.V."/>
            <person name="Miller A.N."/>
            <person name="O'Donnell K."/>
            <person name="Stajich J.E."/>
            <person name="Bonito G."/>
        </authorList>
    </citation>
    <scope>NUCLEOTIDE SEQUENCE</scope>
    <source>
        <strain evidence="11">NVP1</strain>
    </source>
</reference>
<feature type="compositionally biased region" description="Gly residues" evidence="9">
    <location>
        <begin position="885"/>
        <end position="895"/>
    </location>
</feature>
<dbReference type="Pfam" id="PF00069">
    <property type="entry name" value="Pkinase"/>
    <property type="match status" value="1"/>
</dbReference>
<keyword evidence="5" id="KW-0418">Kinase</keyword>
<keyword evidence="3" id="KW-0808">Transferase</keyword>
<dbReference type="InterPro" id="IPR000719">
    <property type="entry name" value="Prot_kinase_dom"/>
</dbReference>
<comment type="caution">
    <text evidence="11">The sequence shown here is derived from an EMBL/GenBank/DDBJ whole genome shotgun (WGS) entry which is preliminary data.</text>
</comment>
<dbReference type="PROSITE" id="PS50011">
    <property type="entry name" value="PROTEIN_KINASE_DOM"/>
    <property type="match status" value="1"/>
</dbReference>
<feature type="compositionally biased region" description="Pro residues" evidence="9">
    <location>
        <begin position="647"/>
        <end position="658"/>
    </location>
</feature>
<feature type="compositionally biased region" description="Polar residues" evidence="9">
    <location>
        <begin position="307"/>
        <end position="319"/>
    </location>
</feature>
<feature type="region of interest" description="Disordered" evidence="9">
    <location>
        <begin position="197"/>
        <end position="216"/>
    </location>
</feature>
<evidence type="ECO:0000256" key="9">
    <source>
        <dbReference type="SAM" id="MobiDB-lite"/>
    </source>
</evidence>
<feature type="compositionally biased region" description="Acidic residues" evidence="9">
    <location>
        <begin position="610"/>
        <end position="630"/>
    </location>
</feature>
<evidence type="ECO:0000256" key="8">
    <source>
        <dbReference type="ARBA" id="ARBA00048679"/>
    </source>
</evidence>
<organism evidence="11 12">
    <name type="scientific">Podila minutissima</name>
    <dbReference type="NCBI Taxonomy" id="64525"/>
    <lineage>
        <taxon>Eukaryota</taxon>
        <taxon>Fungi</taxon>
        <taxon>Fungi incertae sedis</taxon>
        <taxon>Mucoromycota</taxon>
        <taxon>Mortierellomycotina</taxon>
        <taxon>Mortierellomycetes</taxon>
        <taxon>Mortierellales</taxon>
        <taxon>Mortierellaceae</taxon>
        <taxon>Podila</taxon>
    </lineage>
</organism>
<feature type="compositionally biased region" description="Low complexity" evidence="9">
    <location>
        <begin position="848"/>
        <end position="868"/>
    </location>
</feature>
<dbReference type="PANTHER" id="PTHR48012">
    <property type="entry name" value="STERILE20-LIKE KINASE, ISOFORM B-RELATED"/>
    <property type="match status" value="1"/>
</dbReference>
<evidence type="ECO:0000256" key="3">
    <source>
        <dbReference type="ARBA" id="ARBA00022679"/>
    </source>
</evidence>
<feature type="compositionally biased region" description="Acidic residues" evidence="9">
    <location>
        <begin position="748"/>
        <end position="772"/>
    </location>
</feature>
<dbReference type="Proteomes" id="UP000696485">
    <property type="component" value="Unassembled WGS sequence"/>
</dbReference>
<dbReference type="InterPro" id="IPR050629">
    <property type="entry name" value="STE20/SPS1-PAK"/>
</dbReference>
<dbReference type="PANTHER" id="PTHR48012:SF10">
    <property type="entry name" value="FI20177P1"/>
    <property type="match status" value="1"/>
</dbReference>
<feature type="region of interest" description="Disordered" evidence="9">
    <location>
        <begin position="80"/>
        <end position="108"/>
    </location>
</feature>
<dbReference type="AlphaFoldDB" id="A0A9P5VHA8"/>
<keyword evidence="6" id="KW-0067">ATP-binding</keyword>
<feature type="compositionally biased region" description="Polar residues" evidence="9">
    <location>
        <begin position="84"/>
        <end position="93"/>
    </location>
</feature>
<evidence type="ECO:0000256" key="1">
    <source>
        <dbReference type="ARBA" id="ARBA00008874"/>
    </source>
</evidence>
<dbReference type="SUPFAM" id="SSF56112">
    <property type="entry name" value="Protein kinase-like (PK-like)"/>
    <property type="match status" value="1"/>
</dbReference>
<evidence type="ECO:0000256" key="7">
    <source>
        <dbReference type="ARBA" id="ARBA00047899"/>
    </source>
</evidence>